<dbReference type="GO" id="GO:0006355">
    <property type="term" value="P:regulation of DNA-templated transcription"/>
    <property type="evidence" value="ECO:0007669"/>
    <property type="project" value="UniProtKB-ARBA"/>
</dbReference>
<comment type="subcellular location">
    <subcellularLocation>
        <location evidence="1 9">Nucleus</location>
    </subcellularLocation>
</comment>
<evidence type="ECO:0000256" key="8">
    <source>
        <dbReference type="PROSITE-ProRule" id="PRU00024"/>
    </source>
</evidence>
<protein>
    <submittedName>
        <fullName evidence="12">Zinc finger protein CONSTANS-LIKE 7</fullName>
    </submittedName>
</protein>
<dbReference type="GO" id="GO:0005634">
    <property type="term" value="C:nucleus"/>
    <property type="evidence" value="ECO:0007669"/>
    <property type="project" value="UniProtKB-SubCell"/>
</dbReference>
<keyword evidence="7 9" id="KW-0539">Nucleus</keyword>
<dbReference type="InterPro" id="IPR010402">
    <property type="entry name" value="CCT_domain"/>
</dbReference>
<evidence type="ECO:0000256" key="7">
    <source>
        <dbReference type="ARBA" id="ARBA00023242"/>
    </source>
</evidence>
<keyword evidence="6" id="KW-0862">Zinc</keyword>
<dbReference type="PANTHER" id="PTHR31717">
    <property type="entry name" value="ZINC FINGER PROTEIN CONSTANS-LIKE 10"/>
    <property type="match status" value="1"/>
</dbReference>
<evidence type="ECO:0000256" key="1">
    <source>
        <dbReference type="ARBA" id="ARBA00004123"/>
    </source>
</evidence>
<dbReference type="InterPro" id="IPR000315">
    <property type="entry name" value="Znf_B-box"/>
</dbReference>
<dbReference type="EMBL" id="KF986333">
    <property type="protein sequence ID" value="AIE41598.1"/>
    <property type="molecule type" value="mRNA"/>
</dbReference>
<dbReference type="PROSITE" id="PS50119">
    <property type="entry name" value="ZF_BBOX"/>
    <property type="match status" value="1"/>
</dbReference>
<dbReference type="InterPro" id="IPR049808">
    <property type="entry name" value="CONSTANS-like_Bbox1"/>
</dbReference>
<evidence type="ECO:0000313" key="12">
    <source>
        <dbReference type="EMBL" id="AIE41598.1"/>
    </source>
</evidence>
<dbReference type="PROSITE" id="PS51017">
    <property type="entry name" value="CCT"/>
    <property type="match status" value="1"/>
</dbReference>
<keyword evidence="3" id="KW-0479">Metal-binding</keyword>
<evidence type="ECO:0000259" key="11">
    <source>
        <dbReference type="PROSITE" id="PS51017"/>
    </source>
</evidence>
<feature type="domain" description="B box-type" evidence="10">
    <location>
        <begin position="1"/>
        <end position="46"/>
    </location>
</feature>
<keyword evidence="4" id="KW-0677">Repeat</keyword>
<evidence type="ECO:0000256" key="3">
    <source>
        <dbReference type="ARBA" id="ARBA00022723"/>
    </source>
</evidence>
<proteinExistence type="evidence at transcript level"/>
<dbReference type="PANTHER" id="PTHR31717:SF138">
    <property type="entry name" value="CONSTANS-LIKE PROTEIN DAYS TO HEADING ON CHROMOSOME 2"/>
    <property type="match status" value="1"/>
</dbReference>
<evidence type="ECO:0000256" key="6">
    <source>
        <dbReference type="ARBA" id="ARBA00022833"/>
    </source>
</evidence>
<evidence type="ECO:0000256" key="2">
    <source>
        <dbReference type="ARBA" id="ARBA00010024"/>
    </source>
</evidence>
<evidence type="ECO:0000256" key="4">
    <source>
        <dbReference type="ARBA" id="ARBA00022737"/>
    </source>
</evidence>
<dbReference type="SMART" id="SM00336">
    <property type="entry name" value="BBOX"/>
    <property type="match status" value="1"/>
</dbReference>
<evidence type="ECO:0000259" key="10">
    <source>
        <dbReference type="PROSITE" id="PS50119"/>
    </source>
</evidence>
<dbReference type="CDD" id="cd19821">
    <property type="entry name" value="Bbox1_BBX-like"/>
    <property type="match status" value="1"/>
</dbReference>
<sequence>MGVLCDFCGEQRCMVYCKSDAACLCLSCDRNIHSANALSKRHLRSLVCERCHSQPSAVRCIEEKISLCQNCSWSLPMDQKRQTINCYSGCPSAAEFSKIWSFFSVDRSACDPEEVSMILEEGDESLPQCQLLPMDYSEKDAAMDTIAPDYERFHDRESLYSLNQKDCSSKLKDLGSINDTSYRDFNISDDDLDLDDYKVMFDESVDNPQQFYDDGGFDSLFERGKWCGNMPKPSSSKSATMKQACSNIVSADSTTSCKSDSNISVPGAEPSTHSISLSALAAECNFGDHTDYGGFPSAIMEERSCNHLCTESQFSSAIRDDAVLRYKEKRKSRKFDKKIRYASRKARADVRKRVKGRFVKAGDPYDYDPLDLIRSQ</sequence>
<dbReference type="GO" id="GO:0008270">
    <property type="term" value="F:zinc ion binding"/>
    <property type="evidence" value="ECO:0007669"/>
    <property type="project" value="UniProtKB-KW"/>
</dbReference>
<accession>A0A068LCV6</accession>
<reference evidence="12" key="1">
    <citation type="submission" date="2013-12" db="EMBL/GenBank/DDBJ databases">
        <authorList>
            <person name="Zhang Z."/>
            <person name="Wang P."/>
        </authorList>
    </citation>
    <scope>NUCLEOTIDE SEQUENCE</scope>
</reference>
<evidence type="ECO:0000256" key="5">
    <source>
        <dbReference type="ARBA" id="ARBA00022771"/>
    </source>
</evidence>
<keyword evidence="5 8" id="KW-0863">Zinc-finger</keyword>
<dbReference type="Pfam" id="PF06203">
    <property type="entry name" value="CCT"/>
    <property type="match status" value="1"/>
</dbReference>
<feature type="domain" description="CCT" evidence="11">
    <location>
        <begin position="319"/>
        <end position="361"/>
    </location>
</feature>
<dbReference type="AlphaFoldDB" id="A0A068LCV6"/>
<name>A0A068LCV6_9MYRT</name>
<evidence type="ECO:0000256" key="9">
    <source>
        <dbReference type="PROSITE-ProRule" id="PRU00357"/>
    </source>
</evidence>
<gene>
    <name evidence="12" type="primary">COL7</name>
</gene>
<organism evidence="12">
    <name type="scientific">Lagerstroemia indica</name>
    <name type="common">crepe myrtle</name>
    <dbReference type="NCBI Taxonomy" id="141186"/>
    <lineage>
        <taxon>Eukaryota</taxon>
        <taxon>Viridiplantae</taxon>
        <taxon>Streptophyta</taxon>
        <taxon>Embryophyta</taxon>
        <taxon>Tracheophyta</taxon>
        <taxon>Spermatophyta</taxon>
        <taxon>Magnoliopsida</taxon>
        <taxon>eudicotyledons</taxon>
        <taxon>Gunneridae</taxon>
        <taxon>Pentapetalae</taxon>
        <taxon>rosids</taxon>
        <taxon>malvids</taxon>
        <taxon>Myrtales</taxon>
        <taxon>Lythraceae</taxon>
        <taxon>Lagerstroemia</taxon>
    </lineage>
</organism>
<comment type="similarity">
    <text evidence="2">Belongs to the CONSTANS family.</text>
</comment>